<dbReference type="GO" id="GO:0031418">
    <property type="term" value="F:L-ascorbic acid binding"/>
    <property type="evidence" value="ECO:0007669"/>
    <property type="project" value="InterPro"/>
</dbReference>
<dbReference type="GO" id="GO:0004656">
    <property type="term" value="F:procollagen-proline 4-dioxygenase activity"/>
    <property type="evidence" value="ECO:0007669"/>
    <property type="project" value="TreeGrafter"/>
</dbReference>
<accession>A0A7S3JU52</accession>
<evidence type="ECO:0000256" key="6">
    <source>
        <dbReference type="SAM" id="SignalP"/>
    </source>
</evidence>
<feature type="chain" id="PRO_5031112364" description="Fe2OG dioxygenase domain-containing protein" evidence="6">
    <location>
        <begin position="19"/>
        <end position="510"/>
    </location>
</feature>
<dbReference type="GO" id="GO:0005506">
    <property type="term" value="F:iron ion binding"/>
    <property type="evidence" value="ECO:0007669"/>
    <property type="project" value="InterPro"/>
</dbReference>
<evidence type="ECO:0000256" key="5">
    <source>
        <dbReference type="ARBA" id="ARBA00023004"/>
    </source>
</evidence>
<dbReference type="PANTHER" id="PTHR10869:SF226">
    <property type="entry name" value="PROLYL 4-HYDROXYLASE ALPHA SUBUNIT DOMAIN-CONTAINING PROTEIN"/>
    <property type="match status" value="1"/>
</dbReference>
<keyword evidence="2" id="KW-0479">Metal-binding</keyword>
<keyword evidence="5" id="KW-0408">Iron</keyword>
<evidence type="ECO:0000259" key="7">
    <source>
        <dbReference type="PROSITE" id="PS51471"/>
    </source>
</evidence>
<evidence type="ECO:0000256" key="1">
    <source>
        <dbReference type="ARBA" id="ARBA00001961"/>
    </source>
</evidence>
<dbReference type="AlphaFoldDB" id="A0A7S3JU52"/>
<dbReference type="InterPro" id="IPR005123">
    <property type="entry name" value="Oxoglu/Fe-dep_dioxygenase_dom"/>
</dbReference>
<dbReference type="InterPro" id="IPR045054">
    <property type="entry name" value="P4HA-like"/>
</dbReference>
<name>A0A7S3JU52_9STRA</name>
<dbReference type="PANTHER" id="PTHR10869">
    <property type="entry name" value="PROLYL 4-HYDROXYLASE ALPHA SUBUNIT"/>
    <property type="match status" value="1"/>
</dbReference>
<keyword evidence="6" id="KW-0732">Signal</keyword>
<dbReference type="Pfam" id="PF13640">
    <property type="entry name" value="2OG-FeII_Oxy_3"/>
    <property type="match status" value="1"/>
</dbReference>
<dbReference type="GO" id="GO:0005783">
    <property type="term" value="C:endoplasmic reticulum"/>
    <property type="evidence" value="ECO:0007669"/>
    <property type="project" value="TreeGrafter"/>
</dbReference>
<evidence type="ECO:0000256" key="2">
    <source>
        <dbReference type="ARBA" id="ARBA00022723"/>
    </source>
</evidence>
<organism evidence="8">
    <name type="scientific">Aureoumbra lagunensis</name>
    <dbReference type="NCBI Taxonomy" id="44058"/>
    <lineage>
        <taxon>Eukaryota</taxon>
        <taxon>Sar</taxon>
        <taxon>Stramenopiles</taxon>
        <taxon>Ochrophyta</taxon>
        <taxon>Pelagophyceae</taxon>
        <taxon>Pelagomonadales</taxon>
        <taxon>Aureoumbra</taxon>
    </lineage>
</organism>
<evidence type="ECO:0000256" key="4">
    <source>
        <dbReference type="ARBA" id="ARBA00023002"/>
    </source>
</evidence>
<dbReference type="SMART" id="SM00702">
    <property type="entry name" value="P4Hc"/>
    <property type="match status" value="1"/>
</dbReference>
<proteinExistence type="predicted"/>
<evidence type="ECO:0000256" key="3">
    <source>
        <dbReference type="ARBA" id="ARBA00022964"/>
    </source>
</evidence>
<comment type="cofactor">
    <cofactor evidence="1">
        <name>L-ascorbate</name>
        <dbReference type="ChEBI" id="CHEBI:38290"/>
    </cofactor>
</comment>
<gene>
    <name evidence="8" type="ORF">ALAG00032_LOCUS3480</name>
</gene>
<dbReference type="InterPro" id="IPR044862">
    <property type="entry name" value="Pro_4_hyd_alph_FE2OG_OXY"/>
</dbReference>
<dbReference type="PROSITE" id="PS51471">
    <property type="entry name" value="FE2OG_OXY"/>
    <property type="match status" value="1"/>
</dbReference>
<sequence length="510" mass="56805">MIIPRLVVLSLSLAFGSGEETCVLDKDGSKMCGSMVVEVFGNGESGEPRAMLELDKIKCVTRATFEAAVSVAGCGDAASCEPRDAVGRWPRNCQELIKMAMEDGVQPAATPIRVYAVPRNKRFIFATEEIGFTRRIPHIENGNITLTTLALRPRLFGVEGFLSPTEADALIDEALAINDEEHKLMRSSTGASGYNPSKMRTSENAWLQMSEPAISLKQRAFGLLGFPVYNEKMADGLQILRYNISKAYIAHHDYLSRPSNIEPEAMDPFVGGANRLATLFLYLSDVEDGGQTVFPDVTKEQIFHDHDIRATYFETRQLSSSQLSTLRESAGIFDPKSWEFSMVQDCYSKLAVRPKKARAILYYSQFPTGKLDPLSKHGGCPVLNGTKWAANLWLWNKEPPFTSSRFQKTPPHKNIKAPSSAPSSPIAIEVMVTYDGEHSDLVLYWEGTVKMNDLKPRVPLRLKTYVGHKFVAKISDDTTISTFTVLQGIEKYKITDHDTIYDYEEESLSS</sequence>
<feature type="signal peptide" evidence="6">
    <location>
        <begin position="1"/>
        <end position="18"/>
    </location>
</feature>
<protein>
    <recommendedName>
        <fullName evidence="7">Fe2OG dioxygenase domain-containing protein</fullName>
    </recommendedName>
</protein>
<dbReference type="Gene3D" id="2.60.120.620">
    <property type="entry name" value="q2cbj1_9rhob like domain"/>
    <property type="match status" value="1"/>
</dbReference>
<evidence type="ECO:0000313" key="8">
    <source>
        <dbReference type="EMBL" id="CAE0362739.1"/>
    </source>
</evidence>
<dbReference type="EMBL" id="HBIJ01004954">
    <property type="protein sequence ID" value="CAE0362739.1"/>
    <property type="molecule type" value="Transcribed_RNA"/>
</dbReference>
<dbReference type="InterPro" id="IPR006620">
    <property type="entry name" value="Pro_4_hyd_alph"/>
</dbReference>
<feature type="domain" description="Fe2OG dioxygenase" evidence="7">
    <location>
        <begin position="233"/>
        <end position="396"/>
    </location>
</feature>
<keyword evidence="3" id="KW-0223">Dioxygenase</keyword>
<reference evidence="8" key="1">
    <citation type="submission" date="2021-01" db="EMBL/GenBank/DDBJ databases">
        <authorList>
            <person name="Corre E."/>
            <person name="Pelletier E."/>
            <person name="Niang G."/>
            <person name="Scheremetjew M."/>
            <person name="Finn R."/>
            <person name="Kale V."/>
            <person name="Holt S."/>
            <person name="Cochrane G."/>
            <person name="Meng A."/>
            <person name="Brown T."/>
            <person name="Cohen L."/>
        </authorList>
    </citation>
    <scope>NUCLEOTIDE SEQUENCE</scope>
    <source>
        <strain evidence="8">CCMP1510</strain>
    </source>
</reference>
<keyword evidence="4" id="KW-0560">Oxidoreductase</keyword>